<dbReference type="Proteomes" id="UP000632535">
    <property type="component" value="Unassembled WGS sequence"/>
</dbReference>
<gene>
    <name evidence="2" type="ORF">GCM10007368_34130</name>
</gene>
<dbReference type="SUPFAM" id="SSF159888">
    <property type="entry name" value="YdhG-like"/>
    <property type="match status" value="1"/>
</dbReference>
<name>A0ABQ2BCA3_9MICO</name>
<dbReference type="RefSeq" id="WP_188524925.1">
    <property type="nucleotide sequence ID" value="NZ_BMDG01000013.1"/>
</dbReference>
<feature type="region of interest" description="Disordered" evidence="1">
    <location>
        <begin position="1"/>
        <end position="22"/>
    </location>
</feature>
<dbReference type="EMBL" id="BMDG01000013">
    <property type="protein sequence ID" value="GGI11021.1"/>
    <property type="molecule type" value="Genomic_DNA"/>
</dbReference>
<evidence type="ECO:0000256" key="1">
    <source>
        <dbReference type="SAM" id="MobiDB-lite"/>
    </source>
</evidence>
<protein>
    <recommendedName>
        <fullName evidence="4">YdhG-like domain-containing protein</fullName>
    </recommendedName>
</protein>
<sequence>MTEKTARPDPQTDSDTMSAQERAAIRERAAELKTQGRNGKAADKAAANEAALVAKIDQMPEPDRTLARRVHAIVTACAPDLEPKLYYGQPGYARKGKVLCFFRSGQGDKERYSTFGFSVQADLDDNSGLWATSYALTEPSEAAWDELERLIRKAAK</sequence>
<evidence type="ECO:0008006" key="4">
    <source>
        <dbReference type="Google" id="ProtNLM"/>
    </source>
</evidence>
<dbReference type="Gene3D" id="3.90.1150.200">
    <property type="match status" value="1"/>
</dbReference>
<reference evidence="3" key="1">
    <citation type="journal article" date="2019" name="Int. J. Syst. Evol. Microbiol.">
        <title>The Global Catalogue of Microorganisms (GCM) 10K type strain sequencing project: providing services to taxonomists for standard genome sequencing and annotation.</title>
        <authorList>
            <consortium name="The Broad Institute Genomics Platform"/>
            <consortium name="The Broad Institute Genome Sequencing Center for Infectious Disease"/>
            <person name="Wu L."/>
            <person name="Ma J."/>
        </authorList>
    </citation>
    <scope>NUCLEOTIDE SEQUENCE [LARGE SCALE GENOMIC DNA]</scope>
    <source>
        <strain evidence="3">CCM 8653</strain>
    </source>
</reference>
<evidence type="ECO:0000313" key="2">
    <source>
        <dbReference type="EMBL" id="GGI11021.1"/>
    </source>
</evidence>
<organism evidence="2 3">
    <name type="scientific">Isoptericola cucumis</name>
    <dbReference type="NCBI Taxonomy" id="1776856"/>
    <lineage>
        <taxon>Bacteria</taxon>
        <taxon>Bacillati</taxon>
        <taxon>Actinomycetota</taxon>
        <taxon>Actinomycetes</taxon>
        <taxon>Micrococcales</taxon>
        <taxon>Promicromonosporaceae</taxon>
        <taxon>Isoptericola</taxon>
    </lineage>
</organism>
<evidence type="ECO:0000313" key="3">
    <source>
        <dbReference type="Proteomes" id="UP000632535"/>
    </source>
</evidence>
<proteinExistence type="predicted"/>
<comment type="caution">
    <text evidence="2">The sequence shown here is derived from an EMBL/GenBank/DDBJ whole genome shotgun (WGS) entry which is preliminary data.</text>
</comment>
<accession>A0ABQ2BCA3</accession>
<keyword evidence="3" id="KW-1185">Reference proteome</keyword>